<accession>A0A255E4M7</accession>
<dbReference type="NCBIfam" id="TIGR00521">
    <property type="entry name" value="coaBC_dfp"/>
    <property type="match status" value="1"/>
</dbReference>
<comment type="pathway">
    <text evidence="3 4">Cofactor biosynthesis; coenzyme A biosynthesis; CoA from (R)-pantothenate: step 3/5.</text>
</comment>
<dbReference type="InterPro" id="IPR035929">
    <property type="entry name" value="CoaB-like_sf"/>
</dbReference>
<dbReference type="GO" id="GO:0004633">
    <property type="term" value="F:phosphopantothenoylcysteine decarboxylase activity"/>
    <property type="evidence" value="ECO:0007669"/>
    <property type="project" value="UniProtKB-UniRule"/>
</dbReference>
<dbReference type="InterPro" id="IPR003382">
    <property type="entry name" value="Flavoprotein"/>
</dbReference>
<gene>
    <name evidence="3 7" type="primary">coaBC</name>
    <name evidence="7" type="ORF">CGZ92_09185</name>
</gene>
<organism evidence="7 8">
    <name type="scientific">Parenemella sanctibonifatiensis</name>
    <dbReference type="NCBI Taxonomy" id="2016505"/>
    <lineage>
        <taxon>Bacteria</taxon>
        <taxon>Bacillati</taxon>
        <taxon>Actinomycetota</taxon>
        <taxon>Actinomycetes</taxon>
        <taxon>Propionibacteriales</taxon>
        <taxon>Propionibacteriaceae</taxon>
        <taxon>Parenemella</taxon>
    </lineage>
</organism>
<keyword evidence="3" id="KW-0479">Metal-binding</keyword>
<dbReference type="PANTHER" id="PTHR14359:SF6">
    <property type="entry name" value="PHOSPHOPANTOTHENOYLCYSTEINE DECARBOXYLASE"/>
    <property type="match status" value="1"/>
</dbReference>
<dbReference type="Gene3D" id="3.40.50.10300">
    <property type="entry name" value="CoaB-like"/>
    <property type="match status" value="1"/>
</dbReference>
<feature type="binding site" evidence="3">
    <location>
        <position position="360"/>
    </location>
    <ligand>
        <name>CTP</name>
        <dbReference type="ChEBI" id="CHEBI:37563"/>
    </ligand>
</feature>
<dbReference type="UniPathway" id="UPA00241">
    <property type="reaction ID" value="UER00353"/>
</dbReference>
<dbReference type="SUPFAM" id="SSF102645">
    <property type="entry name" value="CoaB-like"/>
    <property type="match status" value="1"/>
</dbReference>
<evidence type="ECO:0000256" key="3">
    <source>
        <dbReference type="HAMAP-Rule" id="MF_02225"/>
    </source>
</evidence>
<dbReference type="GO" id="GO:0015937">
    <property type="term" value="P:coenzyme A biosynthetic process"/>
    <property type="evidence" value="ECO:0007669"/>
    <property type="project" value="UniProtKB-UniRule"/>
</dbReference>
<dbReference type="EC" id="4.1.1.36" evidence="3"/>
<dbReference type="GO" id="GO:0015941">
    <property type="term" value="P:pantothenate catabolic process"/>
    <property type="evidence" value="ECO:0007669"/>
    <property type="project" value="InterPro"/>
</dbReference>
<dbReference type="Pfam" id="PF04127">
    <property type="entry name" value="DFP"/>
    <property type="match status" value="1"/>
</dbReference>
<feature type="binding site" evidence="3">
    <location>
        <position position="356"/>
    </location>
    <ligand>
        <name>CTP</name>
        <dbReference type="ChEBI" id="CHEBI:37563"/>
    </ligand>
</feature>
<dbReference type="GO" id="GO:0004632">
    <property type="term" value="F:phosphopantothenate--cysteine ligase activity"/>
    <property type="evidence" value="ECO:0007669"/>
    <property type="project" value="UniProtKB-UniRule"/>
</dbReference>
<comment type="similarity">
    <text evidence="3 4">In the C-terminal section; belongs to the PPC synthetase family.</text>
</comment>
<dbReference type="GO" id="GO:0010181">
    <property type="term" value="F:FMN binding"/>
    <property type="evidence" value="ECO:0007669"/>
    <property type="project" value="UniProtKB-UniRule"/>
</dbReference>
<comment type="similarity">
    <text evidence="3 4">In the N-terminal section; belongs to the HFCD (homo-oligomeric flavin containing Cys decarboxylase) superfamily.</text>
</comment>
<evidence type="ECO:0000256" key="4">
    <source>
        <dbReference type="RuleBase" id="RU364078"/>
    </source>
</evidence>
<keyword evidence="3" id="KW-0511">Multifunctional enzyme</keyword>
<feature type="binding site" evidence="3">
    <location>
        <begin position="309"/>
        <end position="312"/>
    </location>
    <ligand>
        <name>CTP</name>
        <dbReference type="ChEBI" id="CHEBI:37563"/>
    </ligand>
</feature>
<dbReference type="PANTHER" id="PTHR14359">
    <property type="entry name" value="HOMO-OLIGOMERIC FLAVIN CONTAINING CYS DECARBOXYLASE FAMILY"/>
    <property type="match status" value="1"/>
</dbReference>
<comment type="catalytic activity">
    <reaction evidence="3 4">
        <text>N-[(R)-4-phosphopantothenoyl]-L-cysteine + H(+) = (R)-4'-phosphopantetheine + CO2</text>
        <dbReference type="Rhea" id="RHEA:16793"/>
        <dbReference type="ChEBI" id="CHEBI:15378"/>
        <dbReference type="ChEBI" id="CHEBI:16526"/>
        <dbReference type="ChEBI" id="CHEBI:59458"/>
        <dbReference type="ChEBI" id="CHEBI:61723"/>
        <dbReference type="EC" id="4.1.1.36"/>
    </reaction>
</comment>
<comment type="pathway">
    <text evidence="3 4">Cofactor biosynthesis; coenzyme A biosynthesis; CoA from (R)-pantothenate: step 2/5.</text>
</comment>
<dbReference type="EC" id="6.3.2.5" evidence="3"/>
<keyword evidence="1 3" id="KW-0210">Decarboxylase</keyword>
<keyword evidence="3" id="KW-0460">Magnesium</keyword>
<dbReference type="GO" id="GO:0046872">
    <property type="term" value="F:metal ion binding"/>
    <property type="evidence" value="ECO:0007669"/>
    <property type="project" value="UniProtKB-KW"/>
</dbReference>
<dbReference type="HAMAP" id="MF_02225">
    <property type="entry name" value="CoaBC"/>
    <property type="match status" value="1"/>
</dbReference>
<dbReference type="Pfam" id="PF02441">
    <property type="entry name" value="Flavoprotein"/>
    <property type="match status" value="1"/>
</dbReference>
<dbReference type="InterPro" id="IPR036551">
    <property type="entry name" value="Flavin_trans-like"/>
</dbReference>
<keyword evidence="3 4" id="KW-0288">FMN</keyword>
<reference evidence="7 8" key="1">
    <citation type="submission" date="2017-07" db="EMBL/GenBank/DDBJ databases">
        <title>Draft whole genome sequences of clinical Proprionibacteriaceae strains.</title>
        <authorList>
            <person name="Bernier A.-M."/>
            <person name="Bernard K."/>
            <person name="Domingo M.-C."/>
        </authorList>
    </citation>
    <scope>NUCLEOTIDE SEQUENCE [LARGE SCALE GENOMIC DNA]</scope>
    <source>
        <strain evidence="7 8">NML 160184</strain>
    </source>
</reference>
<dbReference type="InterPro" id="IPR005252">
    <property type="entry name" value="CoaBC"/>
</dbReference>
<comment type="caution">
    <text evidence="7">The sequence shown here is derived from an EMBL/GenBank/DDBJ whole genome shotgun (WGS) entry which is preliminary data.</text>
</comment>
<comment type="caution">
    <text evidence="3">Lacks conserved residue(s) required for the propagation of feature annotation.</text>
</comment>
<keyword evidence="2 3" id="KW-0456">Lyase</keyword>
<evidence type="ECO:0000256" key="2">
    <source>
        <dbReference type="ARBA" id="ARBA00023239"/>
    </source>
</evidence>
<comment type="catalytic activity">
    <reaction evidence="3 4">
        <text>(R)-4'-phosphopantothenate + L-cysteine + CTP = N-[(R)-4-phosphopantothenoyl]-L-cysteine + CMP + diphosphate + H(+)</text>
        <dbReference type="Rhea" id="RHEA:19397"/>
        <dbReference type="ChEBI" id="CHEBI:10986"/>
        <dbReference type="ChEBI" id="CHEBI:15378"/>
        <dbReference type="ChEBI" id="CHEBI:33019"/>
        <dbReference type="ChEBI" id="CHEBI:35235"/>
        <dbReference type="ChEBI" id="CHEBI:37563"/>
        <dbReference type="ChEBI" id="CHEBI:59458"/>
        <dbReference type="ChEBI" id="CHEBI:60377"/>
        <dbReference type="EC" id="6.3.2.5"/>
    </reaction>
</comment>
<comment type="function">
    <text evidence="3">Catalyzes two sequential steps in the biosynthesis of coenzyme A. In the first step cysteine is conjugated to 4'-phosphopantothenate to form 4-phosphopantothenoylcysteine. In the second step the latter compound is decarboxylated to form 4'-phosphopantotheine.</text>
</comment>
<evidence type="ECO:0000313" key="8">
    <source>
        <dbReference type="Proteomes" id="UP000216533"/>
    </source>
</evidence>
<feature type="region of interest" description="Phosphopantothenate--cysteine ligase" evidence="3">
    <location>
        <begin position="193"/>
        <end position="416"/>
    </location>
</feature>
<evidence type="ECO:0000259" key="6">
    <source>
        <dbReference type="Pfam" id="PF04127"/>
    </source>
</evidence>
<dbReference type="SUPFAM" id="SSF52507">
    <property type="entry name" value="Homo-oligomeric flavin-containing Cys decarboxylases, HFCD"/>
    <property type="match status" value="1"/>
</dbReference>
<feature type="domain" description="DNA/pantothenate metabolism flavoprotein C-terminal" evidence="6">
    <location>
        <begin position="188"/>
        <end position="410"/>
    </location>
</feature>
<dbReference type="GO" id="GO:0071513">
    <property type="term" value="C:phosphopantothenoylcysteine decarboxylase complex"/>
    <property type="evidence" value="ECO:0007669"/>
    <property type="project" value="TreeGrafter"/>
</dbReference>
<dbReference type="InterPro" id="IPR007085">
    <property type="entry name" value="DNA/pantothenate-metab_flavo_C"/>
</dbReference>
<comment type="function">
    <text evidence="4">Catalyzes two steps in the biosynthesis of coenzyme A. In the first step cysteine is conjugated to 4'-phosphopantothenate to form 4-phosphopantothenoylcysteine, in the latter compound is decarboxylated to form 4'-phosphopantotheine.</text>
</comment>
<feature type="binding site" evidence="3">
    <location>
        <position position="281"/>
    </location>
    <ligand>
        <name>CTP</name>
        <dbReference type="ChEBI" id="CHEBI:37563"/>
    </ligand>
</feature>
<dbReference type="EMBL" id="NMVI01000018">
    <property type="protein sequence ID" value="OYN86504.1"/>
    <property type="molecule type" value="Genomic_DNA"/>
</dbReference>
<comment type="cofactor">
    <cofactor evidence="3">
        <name>Mg(2+)</name>
        <dbReference type="ChEBI" id="CHEBI:18420"/>
    </cofactor>
</comment>
<protein>
    <recommendedName>
        <fullName evidence="3">Coenzyme A biosynthesis bifunctional protein CoaBC</fullName>
    </recommendedName>
    <alternativeName>
        <fullName evidence="3">DNA/pantothenate metabolism flavoprotein</fullName>
    </alternativeName>
    <alternativeName>
        <fullName evidence="3">Phosphopantothenoylcysteine synthetase/decarboxylase</fullName>
        <shortName evidence="3">PPCS-PPCDC</shortName>
    </alternativeName>
    <domain>
        <recommendedName>
            <fullName evidence="3">Phosphopantothenoylcysteine decarboxylase</fullName>
            <shortName evidence="3">PPC decarboxylase</shortName>
            <shortName evidence="3">PPC-DC</shortName>
            <ecNumber evidence="3">4.1.1.36</ecNumber>
        </recommendedName>
        <alternativeName>
            <fullName evidence="3">CoaC</fullName>
        </alternativeName>
    </domain>
    <domain>
        <recommendedName>
            <fullName evidence="3">Phosphopantothenate--cysteine ligase</fullName>
            <ecNumber evidence="3">6.3.2.5</ecNumber>
        </recommendedName>
        <alternativeName>
            <fullName evidence="3">CoaB</fullName>
        </alternativeName>
        <alternativeName>
            <fullName evidence="3">Phosphopantothenoylcysteine synthetase</fullName>
            <shortName evidence="3">PPC synthetase</shortName>
            <shortName evidence="3">PPC-S</shortName>
        </alternativeName>
    </domain>
</protein>
<sequence>MASIVLGVSGGIAAYKACELLRRLKDDGHDVTPIPTPATLGFVGETTWAALSGKPIRTRVDEDAHLVPHVTLGRAADLVFVAPATADLMARVAAGRCDDLLTATILTATCPIVMAPAMHTEMWLNAATQANVATLRERGITVIDPAEGRLTGADTGPGRLVDPAELLLHARSVLADPEVARSAARQDLAGVGLVVSAGGTREQLDPVRYLGNHSSGLMGFAIARAARLRGATVTVVAGAVDHEPPAGCTVEEVVSTADLDAAMRRHEADADAIVMAAAPADFTPASRADGKIKKDDESSGLQLDLVQTPDVLHGLAQRRDASSTSATGTRRTPLLVGFAAETAGSVEALTDLARAKRRRKGCDLIVANDVSGGAIFGAADTSTLLVDEERAIPVAGDKNVVGHRIVDWVSSQQSAD</sequence>
<keyword evidence="3 4" id="KW-0436">Ligase</keyword>
<evidence type="ECO:0000259" key="5">
    <source>
        <dbReference type="Pfam" id="PF02441"/>
    </source>
</evidence>
<keyword evidence="3 4" id="KW-0285">Flavoprotein</keyword>
<name>A0A255E4M7_9ACTN</name>
<evidence type="ECO:0000313" key="7">
    <source>
        <dbReference type="EMBL" id="OYN86504.1"/>
    </source>
</evidence>
<proteinExistence type="inferred from homology"/>
<dbReference type="Proteomes" id="UP000216533">
    <property type="component" value="Unassembled WGS sequence"/>
</dbReference>
<dbReference type="AlphaFoldDB" id="A0A255E4M7"/>
<feature type="binding site" evidence="3">
    <location>
        <position position="291"/>
    </location>
    <ligand>
        <name>CTP</name>
        <dbReference type="ChEBI" id="CHEBI:37563"/>
    </ligand>
</feature>
<feature type="binding site" evidence="3">
    <location>
        <position position="338"/>
    </location>
    <ligand>
        <name>CTP</name>
        <dbReference type="ChEBI" id="CHEBI:37563"/>
    </ligand>
</feature>
<feature type="domain" description="Flavoprotein" evidence="5">
    <location>
        <begin position="3"/>
        <end position="139"/>
    </location>
</feature>
<dbReference type="Gene3D" id="3.40.50.1950">
    <property type="entry name" value="Flavin prenyltransferase-like"/>
    <property type="match status" value="1"/>
</dbReference>
<feature type="region of interest" description="Phosphopantothenoylcysteine decarboxylase" evidence="3">
    <location>
        <begin position="1"/>
        <end position="192"/>
    </location>
</feature>
<dbReference type="RefSeq" id="WP_094451071.1">
    <property type="nucleotide sequence ID" value="NZ_NMVI01000018.1"/>
</dbReference>
<comment type="cofactor">
    <cofactor evidence="3">
        <name>FMN</name>
        <dbReference type="ChEBI" id="CHEBI:58210"/>
    </cofactor>
    <text evidence="3">Binds 1 FMN per subunit.</text>
</comment>
<evidence type="ECO:0000256" key="1">
    <source>
        <dbReference type="ARBA" id="ARBA00022793"/>
    </source>
</evidence>